<dbReference type="AlphaFoldDB" id="A0A6P3W6L4"/>
<feature type="transmembrane region" description="Helical" evidence="7">
    <location>
        <begin position="220"/>
        <end position="239"/>
    </location>
</feature>
<dbReference type="GO" id="GO:0003707">
    <property type="term" value="F:nuclear steroid receptor activity"/>
    <property type="evidence" value="ECO:0007669"/>
    <property type="project" value="TreeGrafter"/>
</dbReference>
<accession>A0A6P3W6L4</accession>
<evidence type="ECO:0000256" key="6">
    <source>
        <dbReference type="PIRSR" id="PIRSR604254-1"/>
    </source>
</evidence>
<dbReference type="PANTHER" id="PTHR20855:SF22">
    <property type="entry name" value="MEMBRANE PROGESTIN RECEPTOR BETA"/>
    <property type="match status" value="1"/>
</dbReference>
<comment type="similarity">
    <text evidence="2">Belongs to the ADIPOR family.</text>
</comment>
<keyword evidence="5 7" id="KW-0472">Membrane</keyword>
<gene>
    <name evidence="9" type="primary">paqr8</name>
</gene>
<feature type="transmembrane region" description="Helical" evidence="7">
    <location>
        <begin position="291"/>
        <end position="308"/>
    </location>
</feature>
<evidence type="ECO:0000256" key="2">
    <source>
        <dbReference type="ARBA" id="ARBA00007018"/>
    </source>
</evidence>
<dbReference type="PANTHER" id="PTHR20855">
    <property type="entry name" value="ADIPOR/PROGESTIN RECEPTOR-RELATED"/>
    <property type="match status" value="1"/>
</dbReference>
<dbReference type="KEGG" id="char:105907250"/>
<dbReference type="GO" id="GO:0046872">
    <property type="term" value="F:metal ion binding"/>
    <property type="evidence" value="ECO:0007669"/>
    <property type="project" value="UniProtKB-KW"/>
</dbReference>
<evidence type="ECO:0000256" key="5">
    <source>
        <dbReference type="ARBA" id="ARBA00023136"/>
    </source>
</evidence>
<feature type="binding site" evidence="6">
    <location>
        <position position="293"/>
    </location>
    <ligand>
        <name>Zn(2+)</name>
        <dbReference type="ChEBI" id="CHEBI:29105"/>
    </ligand>
</feature>
<dbReference type="GeneID" id="105907250"/>
<name>A0A6P3W6L4_CLUHA</name>
<feature type="transmembrane region" description="Helical" evidence="7">
    <location>
        <begin position="152"/>
        <end position="173"/>
    </location>
</feature>
<feature type="binding site" evidence="6">
    <location>
        <position position="289"/>
    </location>
    <ligand>
        <name>Zn(2+)</name>
        <dbReference type="ChEBI" id="CHEBI:29105"/>
    </ligand>
</feature>
<keyword evidence="6" id="KW-0862">Zinc</keyword>
<evidence type="ECO:0000256" key="1">
    <source>
        <dbReference type="ARBA" id="ARBA00004141"/>
    </source>
</evidence>
<dbReference type="CTD" id="85315"/>
<feature type="transmembrane region" description="Helical" evidence="7">
    <location>
        <begin position="87"/>
        <end position="105"/>
    </location>
</feature>
<dbReference type="Pfam" id="PF03006">
    <property type="entry name" value="HlyIII"/>
    <property type="match status" value="1"/>
</dbReference>
<dbReference type="InterPro" id="IPR004254">
    <property type="entry name" value="AdipoR/HlyIII-related"/>
</dbReference>
<evidence type="ECO:0000313" key="9">
    <source>
        <dbReference type="RefSeq" id="XP_012690994.2"/>
    </source>
</evidence>
<organism evidence="8 9">
    <name type="scientific">Clupea harengus</name>
    <name type="common">Atlantic herring</name>
    <dbReference type="NCBI Taxonomy" id="7950"/>
    <lineage>
        <taxon>Eukaryota</taxon>
        <taxon>Metazoa</taxon>
        <taxon>Chordata</taxon>
        <taxon>Craniata</taxon>
        <taxon>Vertebrata</taxon>
        <taxon>Euteleostomi</taxon>
        <taxon>Actinopterygii</taxon>
        <taxon>Neopterygii</taxon>
        <taxon>Teleostei</taxon>
        <taxon>Clupei</taxon>
        <taxon>Clupeiformes</taxon>
        <taxon>Clupeoidei</taxon>
        <taxon>Clupeidae</taxon>
        <taxon>Clupea</taxon>
    </lineage>
</organism>
<dbReference type="RefSeq" id="XP_012690994.2">
    <property type="nucleotide sequence ID" value="XM_012835540.2"/>
</dbReference>
<protein>
    <submittedName>
        <fullName evidence="9">Membrane progestin receptor beta</fullName>
    </submittedName>
</protein>
<dbReference type="GO" id="GO:0005886">
    <property type="term" value="C:plasma membrane"/>
    <property type="evidence" value="ECO:0007669"/>
    <property type="project" value="Ensembl"/>
</dbReference>
<keyword evidence="6" id="KW-0479">Metal-binding</keyword>
<feature type="transmembrane region" description="Helical" evidence="7">
    <location>
        <begin position="251"/>
        <end position="270"/>
    </location>
</feature>
<dbReference type="OrthoDB" id="535992at2759"/>
<comment type="subcellular location">
    <subcellularLocation>
        <location evidence="1">Membrane</location>
        <topology evidence="1">Multi-pass membrane protein</topology>
    </subcellularLocation>
</comment>
<keyword evidence="8" id="KW-1185">Reference proteome</keyword>
<proteinExistence type="inferred from homology"/>
<evidence type="ECO:0000256" key="7">
    <source>
        <dbReference type="SAM" id="Phobius"/>
    </source>
</evidence>
<feature type="transmembrane region" description="Helical" evidence="7">
    <location>
        <begin position="328"/>
        <end position="349"/>
    </location>
</feature>
<evidence type="ECO:0000313" key="8">
    <source>
        <dbReference type="Proteomes" id="UP000515152"/>
    </source>
</evidence>
<reference evidence="9" key="1">
    <citation type="submission" date="2025-08" db="UniProtKB">
        <authorList>
            <consortium name="RefSeq"/>
        </authorList>
    </citation>
    <scope>IDENTIFICATION</scope>
</reference>
<feature type="transmembrane region" description="Helical" evidence="7">
    <location>
        <begin position="117"/>
        <end position="140"/>
    </location>
</feature>
<dbReference type="Proteomes" id="UP000515152">
    <property type="component" value="Chromosome 15"/>
</dbReference>
<keyword evidence="9" id="KW-0675">Receptor</keyword>
<keyword evidence="4 7" id="KW-1133">Transmembrane helix</keyword>
<feature type="binding site" evidence="6">
    <location>
        <position position="138"/>
    </location>
    <ligand>
        <name>Zn(2+)</name>
        <dbReference type="ChEBI" id="CHEBI:29105"/>
    </ligand>
</feature>
<sequence length="361" mass="40175">MSTVVLQRLSMLSLTVKQLGSLPCLSTSLPTLPSLPSLPTPKPTVSASDVPSLFREPYILSGYRPMGQAWKCYFLSTFQWHNELMNVWTHLLAAPVLLLRCWALLSGNGRTLLDVSALPLALYLLSTLTYLACSVAAHLLQSHSELAHYSLFFLDYVGVAVYQYGCALAHYFYCSDAAWRDIGVGAVFLPGAALLAWLSCTCCCFAKAHYRRPYPLRRKICQLIPTSLAFLLDVSPVVHRLVTGNWEQDSALPFHAGQVAFFLLAAFFFSHPFPECFLSGHCDIIGHAHQVFHLFLVLCTMCQLEALFKDFVAQREVILEVHGEGLIAGAGVSFFVLVLCCLATAVWMHRTVQKQLKMRQP</sequence>
<evidence type="ECO:0000256" key="3">
    <source>
        <dbReference type="ARBA" id="ARBA00022692"/>
    </source>
</evidence>
<evidence type="ECO:0000256" key="4">
    <source>
        <dbReference type="ARBA" id="ARBA00022989"/>
    </source>
</evidence>
<dbReference type="GO" id="GO:0005496">
    <property type="term" value="F:steroid binding"/>
    <property type="evidence" value="ECO:0007669"/>
    <property type="project" value="Ensembl"/>
</dbReference>
<keyword evidence="3 7" id="KW-0812">Transmembrane</keyword>
<feature type="transmembrane region" description="Helical" evidence="7">
    <location>
        <begin position="185"/>
        <end position="208"/>
    </location>
</feature>